<accession>A0A928VNN5</accession>
<dbReference type="EMBL" id="JADEXQ010000048">
    <property type="protein sequence ID" value="MBE9030942.1"/>
    <property type="molecule type" value="Genomic_DNA"/>
</dbReference>
<evidence type="ECO:0000313" key="2">
    <source>
        <dbReference type="Proteomes" id="UP000625316"/>
    </source>
</evidence>
<comment type="caution">
    <text evidence="1">The sequence shown here is derived from an EMBL/GenBank/DDBJ whole genome shotgun (WGS) entry which is preliminary data.</text>
</comment>
<dbReference type="AlphaFoldDB" id="A0A928VNN5"/>
<dbReference type="Proteomes" id="UP000625316">
    <property type="component" value="Unassembled WGS sequence"/>
</dbReference>
<reference evidence="1" key="1">
    <citation type="submission" date="2020-10" db="EMBL/GenBank/DDBJ databases">
        <authorList>
            <person name="Castelo-Branco R."/>
            <person name="Eusebio N."/>
            <person name="Adriana R."/>
            <person name="Vieira A."/>
            <person name="Brugerolle De Fraissinette N."/>
            <person name="Rezende De Castro R."/>
            <person name="Schneider M.P."/>
            <person name="Vasconcelos V."/>
            <person name="Leao P.N."/>
        </authorList>
    </citation>
    <scope>NUCLEOTIDE SEQUENCE</scope>
    <source>
        <strain evidence="1">LEGE 11480</strain>
    </source>
</reference>
<keyword evidence="2" id="KW-1185">Reference proteome</keyword>
<protein>
    <submittedName>
        <fullName evidence="1">Resolvase</fullName>
    </submittedName>
</protein>
<organism evidence="1 2">
    <name type="scientific">Romeriopsis navalis LEGE 11480</name>
    <dbReference type="NCBI Taxonomy" id="2777977"/>
    <lineage>
        <taxon>Bacteria</taxon>
        <taxon>Bacillati</taxon>
        <taxon>Cyanobacteriota</taxon>
        <taxon>Cyanophyceae</taxon>
        <taxon>Leptolyngbyales</taxon>
        <taxon>Leptolyngbyaceae</taxon>
        <taxon>Romeriopsis</taxon>
        <taxon>Romeriopsis navalis</taxon>
    </lineage>
</organism>
<evidence type="ECO:0000313" key="1">
    <source>
        <dbReference type="EMBL" id="MBE9030942.1"/>
    </source>
</evidence>
<name>A0A928VNN5_9CYAN</name>
<proteinExistence type="predicted"/>
<gene>
    <name evidence="1" type="ORF">IQ266_14490</name>
</gene>
<sequence>MHFPEATPEKSSGLMDIDDVQRALNRSRASVYRYANTDPDEVNPPYNAKQLNAELRTAETDPLRFHPNEVARFAKDILRIRQVTIEVQNAPPDKTQQILLDILAELKSIKGLLDDHTEF</sequence>